<keyword evidence="2" id="KW-1185">Reference proteome</keyword>
<evidence type="ECO:0008006" key="3">
    <source>
        <dbReference type="Google" id="ProtNLM"/>
    </source>
</evidence>
<reference evidence="1 2" key="1">
    <citation type="submission" date="2021-06" db="EMBL/GenBank/DDBJ databases">
        <title>Bacillus sp. RD4P76, an endophyte from a halophyte.</title>
        <authorList>
            <person name="Sun J.-Q."/>
        </authorList>
    </citation>
    <scope>NUCLEOTIDE SEQUENCE [LARGE SCALE GENOMIC DNA]</scope>
    <source>
        <strain evidence="1 2">CGMCC 1.15917</strain>
    </source>
</reference>
<organism evidence="1 2">
    <name type="scientific">Evansella tamaricis</name>
    <dbReference type="NCBI Taxonomy" id="2069301"/>
    <lineage>
        <taxon>Bacteria</taxon>
        <taxon>Bacillati</taxon>
        <taxon>Bacillota</taxon>
        <taxon>Bacilli</taxon>
        <taxon>Bacillales</taxon>
        <taxon>Bacillaceae</taxon>
        <taxon>Evansella</taxon>
    </lineage>
</organism>
<protein>
    <recommendedName>
        <fullName evidence="3">Amidase</fullName>
    </recommendedName>
</protein>
<comment type="caution">
    <text evidence="1">The sequence shown here is derived from an EMBL/GenBank/DDBJ whole genome shotgun (WGS) entry which is preliminary data.</text>
</comment>
<accession>A0ABS6JLA7</accession>
<dbReference type="Proteomes" id="UP000784880">
    <property type="component" value="Unassembled WGS sequence"/>
</dbReference>
<proteinExistence type="predicted"/>
<name>A0ABS6JLA7_9BACI</name>
<dbReference type="RefSeq" id="WP_217068267.1">
    <property type="nucleotide sequence ID" value="NZ_JAHQCS010000161.1"/>
</dbReference>
<gene>
    <name evidence="1" type="ORF">KS419_19865</name>
</gene>
<sequence>MMKKIINITVIVLAVFISFACSSEERGGIPLESTWLWDASLIESEESTEKVRNFLHENNVETVYLQVDRNISYESYRKFIKTIKELGISVHALDGTPTWGPIEHQTFIRWLTGYQQSTEMDGAFDGIHLDIEPYLRDDWEGERNDVIAVYQESILQMLEEAKHLNLSFGADIPFWFDEIEYRNGFGEGKLAHWLIDKVDNITIMAYRTESEGENGIIDIVSQEMEWANEMGKNIIIAVETVPLPEEYITFYGSAKEELEVQLGIVKERYEKDSAFSGFAIHHLFSWMEME</sequence>
<dbReference type="PROSITE" id="PS51257">
    <property type="entry name" value="PROKAR_LIPOPROTEIN"/>
    <property type="match status" value="1"/>
</dbReference>
<evidence type="ECO:0000313" key="1">
    <source>
        <dbReference type="EMBL" id="MBU9713994.1"/>
    </source>
</evidence>
<evidence type="ECO:0000313" key="2">
    <source>
        <dbReference type="Proteomes" id="UP000784880"/>
    </source>
</evidence>
<dbReference type="EMBL" id="JAHQCS010000161">
    <property type="protein sequence ID" value="MBU9713994.1"/>
    <property type="molecule type" value="Genomic_DNA"/>
</dbReference>